<name>A0A412BQP1_MEDGN</name>
<dbReference type="AlphaFoldDB" id="A0A412BQP1"/>
<evidence type="ECO:0000313" key="2">
    <source>
        <dbReference type="Proteomes" id="UP000286137"/>
    </source>
</evidence>
<organism evidence="1 2">
    <name type="scientific">Mediterraneibacter gnavus</name>
    <name type="common">Ruminococcus gnavus</name>
    <dbReference type="NCBI Taxonomy" id="33038"/>
    <lineage>
        <taxon>Bacteria</taxon>
        <taxon>Bacillati</taxon>
        <taxon>Bacillota</taxon>
        <taxon>Clostridia</taxon>
        <taxon>Lachnospirales</taxon>
        <taxon>Lachnospiraceae</taxon>
        <taxon>Mediterraneibacter</taxon>
    </lineage>
</organism>
<sequence length="69" mass="8249">YLISFRYRITTNYPLTVMNLRIRGTIFRMSGFDLLSIRNLMDTMGWSVEQAMEGLKIPEEEKKEIFRLN</sequence>
<reference evidence="1 2" key="1">
    <citation type="submission" date="2018-08" db="EMBL/GenBank/DDBJ databases">
        <title>A genome reference for cultivated species of the human gut microbiota.</title>
        <authorList>
            <person name="Zou Y."/>
            <person name="Xue W."/>
            <person name="Luo G."/>
        </authorList>
    </citation>
    <scope>NUCLEOTIDE SEQUENCE [LARGE SCALE GENOMIC DNA]</scope>
    <source>
        <strain evidence="1 2">AF27-4BH</strain>
    </source>
</reference>
<proteinExistence type="predicted"/>
<evidence type="ECO:0000313" key="1">
    <source>
        <dbReference type="EMBL" id="RGQ59978.1"/>
    </source>
</evidence>
<comment type="caution">
    <text evidence="1">The sequence shown here is derived from an EMBL/GenBank/DDBJ whole genome shotgun (WGS) entry which is preliminary data.</text>
</comment>
<dbReference type="EMBL" id="QRTJ01000053">
    <property type="protein sequence ID" value="RGQ59978.1"/>
    <property type="molecule type" value="Genomic_DNA"/>
</dbReference>
<dbReference type="Proteomes" id="UP000286137">
    <property type="component" value="Unassembled WGS sequence"/>
</dbReference>
<protein>
    <submittedName>
        <fullName evidence="1">Uncharacterized protein</fullName>
    </submittedName>
</protein>
<accession>A0A412BQP1</accession>
<feature type="non-terminal residue" evidence="1">
    <location>
        <position position="1"/>
    </location>
</feature>
<gene>
    <name evidence="1" type="ORF">DWY88_16295</name>
</gene>